<reference evidence="1 2" key="1">
    <citation type="journal article" date="2016" name="Sci. Rep.">
        <title>Complete genome sequence and transcriptomic analysis of a novel marine strain Bacillus weihaiensis reveals the mechanism of brown algae degradation.</title>
        <authorList>
            <person name="Zhu Y."/>
            <person name="Chen P."/>
            <person name="Bao Y."/>
            <person name="Men Y."/>
            <person name="Zeng Y."/>
            <person name="Yang J."/>
            <person name="Sun J."/>
            <person name="Sun Y."/>
        </authorList>
    </citation>
    <scope>NUCLEOTIDE SEQUENCE [LARGE SCALE GENOMIC DNA]</scope>
    <source>
        <strain evidence="1 2">Alg07</strain>
    </source>
</reference>
<dbReference type="AlphaFoldDB" id="A0A1L3MMC8"/>
<evidence type="ECO:0000313" key="2">
    <source>
        <dbReference type="Proteomes" id="UP000181936"/>
    </source>
</evidence>
<keyword evidence="2" id="KW-1185">Reference proteome</keyword>
<evidence type="ECO:0000313" key="1">
    <source>
        <dbReference type="EMBL" id="APH03471.1"/>
    </source>
</evidence>
<dbReference type="Proteomes" id="UP000181936">
    <property type="component" value="Chromosome"/>
</dbReference>
<proteinExistence type="predicted"/>
<organism evidence="1 2">
    <name type="scientific">Bacillus weihaiensis</name>
    <dbReference type="NCBI Taxonomy" id="1547283"/>
    <lineage>
        <taxon>Bacteria</taxon>
        <taxon>Bacillati</taxon>
        <taxon>Bacillota</taxon>
        <taxon>Bacilli</taxon>
        <taxon>Bacillales</taxon>
        <taxon>Bacillaceae</taxon>
        <taxon>Bacillus</taxon>
    </lineage>
</organism>
<protein>
    <submittedName>
        <fullName evidence="1">Uncharacterized protein</fullName>
    </submittedName>
</protein>
<dbReference type="RefSeq" id="WP_072578259.1">
    <property type="nucleotide sequence ID" value="NZ_CP016020.1"/>
</dbReference>
<dbReference type="EMBL" id="CP016020">
    <property type="protein sequence ID" value="APH03471.1"/>
    <property type="molecule type" value="Genomic_DNA"/>
</dbReference>
<dbReference type="OrthoDB" id="2893041at2"/>
<name>A0A1L3MMC8_9BACI</name>
<gene>
    <name evidence="1" type="ORF">A9C19_01140</name>
</gene>
<sequence>MDWKDSYIKLDYISREIEQFNSEYGDEIELEIVHFYDHFRAFATICQDESPFKDYFAEGVDYRSSDEASKKALEELYRQAYYIC</sequence>
<dbReference type="KEGG" id="bwh:A9C19_01140"/>
<accession>A0A1L3MMC8</accession>